<reference evidence="1 2" key="1">
    <citation type="journal article" date="2018" name="Microb. Genom.">
        <title>Expanding an expanded genome: long-read sequencing of Trypanosoma cruzi.</title>
        <authorList>
            <person name="Berna L."/>
            <person name="Rodriguez M."/>
            <person name="Chiribao M.L."/>
            <person name="Parodi-Talice A."/>
            <person name="Pita S."/>
            <person name="Rijo G."/>
            <person name="Alvarez-Valin F."/>
            <person name="Robello C."/>
        </authorList>
    </citation>
    <scope>NUCLEOTIDE SEQUENCE [LARGE SCALE GENOMIC DNA]</scope>
    <source>
        <strain evidence="1 2">Dm28c</strain>
    </source>
</reference>
<protein>
    <submittedName>
        <fullName evidence="1">Uncharacterized protein</fullName>
    </submittedName>
</protein>
<dbReference type="VEuPathDB" id="TriTrypDB:TcBrA4_0135910"/>
<sequence length="81" mass="9322">MPPRFAKNNATPFKKRVANLFQMYKRDLFFSCVALVALGVVFRRELMLHGVIGAPKRTEVLPKVEREFGKGRRQRSNANDT</sequence>
<dbReference type="VEuPathDB" id="TriTrypDB:BCY84_20270"/>
<name>A0A2V2V0W5_TRYCR</name>
<dbReference type="VEuPathDB" id="TriTrypDB:C4B63_52g295c"/>
<dbReference type="EMBL" id="PRFA01000052">
    <property type="protein sequence ID" value="PWU90237.1"/>
    <property type="molecule type" value="Genomic_DNA"/>
</dbReference>
<evidence type="ECO:0000313" key="1">
    <source>
        <dbReference type="EMBL" id="PWU90237.1"/>
    </source>
</evidence>
<dbReference type="VEuPathDB" id="TriTrypDB:C3747_35g386c"/>
<gene>
    <name evidence="1" type="ORF">C4B63_52g295c</name>
</gene>
<dbReference type="VEuPathDB" id="TriTrypDB:TcCLB.506659.35"/>
<dbReference type="Proteomes" id="UP000246121">
    <property type="component" value="Unassembled WGS sequence"/>
</dbReference>
<accession>A0A2V2V0W5</accession>
<proteinExistence type="predicted"/>
<organism evidence="1 2">
    <name type="scientific">Trypanosoma cruzi</name>
    <dbReference type="NCBI Taxonomy" id="5693"/>
    <lineage>
        <taxon>Eukaryota</taxon>
        <taxon>Discoba</taxon>
        <taxon>Euglenozoa</taxon>
        <taxon>Kinetoplastea</taxon>
        <taxon>Metakinetoplastina</taxon>
        <taxon>Trypanosomatida</taxon>
        <taxon>Trypanosomatidae</taxon>
        <taxon>Trypanosoma</taxon>
        <taxon>Schizotrypanum</taxon>
    </lineage>
</organism>
<comment type="caution">
    <text evidence="1">The sequence shown here is derived from an EMBL/GenBank/DDBJ whole genome shotgun (WGS) entry which is preliminary data.</text>
</comment>
<dbReference type="AlphaFoldDB" id="A0A2V2V0W5"/>
<evidence type="ECO:0000313" key="2">
    <source>
        <dbReference type="Proteomes" id="UP000246121"/>
    </source>
</evidence>